<feature type="compositionally biased region" description="Basic residues" evidence="1">
    <location>
        <begin position="383"/>
        <end position="394"/>
    </location>
</feature>
<reference evidence="3 4" key="1">
    <citation type="journal article" date="2016" name="Sci. Rep.">
        <title>Peltaster fructicola genome reveals evolution from an invasive phytopathogen to an ectophytic parasite.</title>
        <authorList>
            <person name="Xu C."/>
            <person name="Chen H."/>
            <person name="Gleason M.L."/>
            <person name="Xu J.R."/>
            <person name="Liu H."/>
            <person name="Zhang R."/>
            <person name="Sun G."/>
        </authorList>
    </citation>
    <scope>NUCLEOTIDE SEQUENCE [LARGE SCALE GENOMIC DNA]</scope>
    <source>
        <strain evidence="3 4">LNHT1506</strain>
    </source>
</reference>
<evidence type="ECO:0000259" key="2">
    <source>
        <dbReference type="Pfam" id="PF10419"/>
    </source>
</evidence>
<feature type="compositionally biased region" description="Low complexity" evidence="1">
    <location>
        <begin position="314"/>
        <end position="325"/>
    </location>
</feature>
<organism evidence="3 4">
    <name type="scientific">Peltaster fructicola</name>
    <dbReference type="NCBI Taxonomy" id="286661"/>
    <lineage>
        <taxon>Eukaryota</taxon>
        <taxon>Fungi</taxon>
        <taxon>Dikarya</taxon>
        <taxon>Ascomycota</taxon>
        <taxon>Pezizomycotina</taxon>
        <taxon>Dothideomycetes</taxon>
        <taxon>Dothideomycetes incertae sedis</taxon>
        <taxon>Peltaster</taxon>
    </lineage>
</organism>
<dbReference type="Gene3D" id="2.60.40.4370">
    <property type="match status" value="1"/>
</dbReference>
<accession>A0A6H0XYN9</accession>
<feature type="region of interest" description="Disordered" evidence="1">
    <location>
        <begin position="298"/>
        <end position="439"/>
    </location>
</feature>
<gene>
    <name evidence="3" type="ORF">AMS68_005302</name>
</gene>
<dbReference type="Proteomes" id="UP000503462">
    <property type="component" value="Chromosome 3"/>
</dbReference>
<dbReference type="EMBL" id="CP051141">
    <property type="protein sequence ID" value="QIW99784.1"/>
    <property type="molecule type" value="Genomic_DNA"/>
</dbReference>
<feature type="region of interest" description="Disordered" evidence="1">
    <location>
        <begin position="197"/>
        <end position="221"/>
    </location>
</feature>
<feature type="domain" description="Transcription factor TFIIIC triple barrel" evidence="2">
    <location>
        <begin position="40"/>
        <end position="198"/>
    </location>
</feature>
<dbReference type="AlphaFoldDB" id="A0A6H0XYN9"/>
<evidence type="ECO:0000313" key="3">
    <source>
        <dbReference type="EMBL" id="QIW99784.1"/>
    </source>
</evidence>
<sequence>MRSDGAHVHQTSVQPVIDAKAPVWFEDDSDWEYEYDEHAYEDFYVTLDLTTHVPDALTKRETAKNGKWARGTMEARVKKTTVKKPAGSLRELSDISTATVPSTVETPAADTGAISESVEASSAPPPEIAGKIQIIGLHTANPYIVYNGTFYTAYWLTTLGSELWISRPGITKNPIFRGHVLDILGGSRARLMARSARLEPRDVDPGQKEAATAPREPPIDDDLVYEGVTEAEEPRGPLTIPESSVLDPSMRAHAAFMTRFAAVKWQKGERDQVPLHSIKHYEIPANADEIRKKAIEAEEGNDSHKRQKLDTASPHLGLPLPRFGPRLPPINDPAERRRAQRQESNDQGQAHDTDGDQSDIEMRDTAELIADGADDSGPVTANKKGKGPMKHQARNARLESLGVRDPNEPRPPRRKRRSKAEMQEARAKAAEERAAKWSV</sequence>
<keyword evidence="4" id="KW-1185">Reference proteome</keyword>
<dbReference type="Pfam" id="PF10419">
    <property type="entry name" value="TFIIIC_sub6"/>
    <property type="match status" value="1"/>
</dbReference>
<feature type="compositionally biased region" description="Basic and acidic residues" evidence="1">
    <location>
        <begin position="419"/>
        <end position="439"/>
    </location>
</feature>
<name>A0A6H0XYN9_9PEZI</name>
<feature type="compositionally biased region" description="Basic and acidic residues" evidence="1">
    <location>
        <begin position="333"/>
        <end position="366"/>
    </location>
</feature>
<dbReference type="InterPro" id="IPR019481">
    <property type="entry name" value="TFIIIC_triple_barrel"/>
</dbReference>
<evidence type="ECO:0000313" key="4">
    <source>
        <dbReference type="Proteomes" id="UP000503462"/>
    </source>
</evidence>
<evidence type="ECO:0000256" key="1">
    <source>
        <dbReference type="SAM" id="MobiDB-lite"/>
    </source>
</evidence>
<dbReference type="OrthoDB" id="1877767at2759"/>
<feature type="compositionally biased region" description="Basic and acidic residues" evidence="1">
    <location>
        <begin position="197"/>
        <end position="207"/>
    </location>
</feature>
<protein>
    <recommendedName>
        <fullName evidence="2">Transcription factor TFIIIC triple barrel domain-containing protein</fullName>
    </recommendedName>
</protein>
<proteinExistence type="predicted"/>